<feature type="compositionally biased region" description="Low complexity" evidence="1">
    <location>
        <begin position="26"/>
        <end position="42"/>
    </location>
</feature>
<gene>
    <name evidence="2" type="ORF">LVJ94_10925</name>
</gene>
<sequence>MRVFCLGVSVSIGLAACSKEPPAPAPAVSTSAPAAAPAPAASTEGAKAGDTFATAKGELRVVPIHHGSLAFEFGGKVIYVDPADADFSGRPKADYLFITDIHQDHQDPQVIALLKKEGTVLVGPPAVGEKTPLTVTLKNGESKDFGLFSVATEPMYNLKRGPTPGKLFHDKGRGNGYVFTFGDKRVYVSGDTECTSEMRALKDIDVAFVCMNLPYTMTPVEAAECVKAFKPKVVFPYHYRDSNVSEFEAPVRAAGSSEVRLRTWY</sequence>
<name>A0ABZ2L9Z4_9BACT</name>
<dbReference type="PROSITE" id="PS51257">
    <property type="entry name" value="PROKAR_LIPOPROTEIN"/>
    <property type="match status" value="1"/>
</dbReference>
<evidence type="ECO:0000256" key="1">
    <source>
        <dbReference type="SAM" id="MobiDB-lite"/>
    </source>
</evidence>
<accession>A0ABZ2L9Z4</accession>
<organism evidence="2 3">
    <name type="scientific">Pendulispora rubella</name>
    <dbReference type="NCBI Taxonomy" id="2741070"/>
    <lineage>
        <taxon>Bacteria</taxon>
        <taxon>Pseudomonadati</taxon>
        <taxon>Myxococcota</taxon>
        <taxon>Myxococcia</taxon>
        <taxon>Myxococcales</taxon>
        <taxon>Sorangiineae</taxon>
        <taxon>Pendulisporaceae</taxon>
        <taxon>Pendulispora</taxon>
    </lineage>
</organism>
<dbReference type="PANTHER" id="PTHR43546">
    <property type="entry name" value="UPF0173 METAL-DEPENDENT HYDROLASE MJ1163-RELATED"/>
    <property type="match status" value="1"/>
</dbReference>
<keyword evidence="3" id="KW-1185">Reference proteome</keyword>
<dbReference type="Pfam" id="PF13483">
    <property type="entry name" value="Lactamase_B_3"/>
    <property type="match status" value="1"/>
</dbReference>
<evidence type="ECO:0000313" key="2">
    <source>
        <dbReference type="EMBL" id="WXB07744.1"/>
    </source>
</evidence>
<reference evidence="2" key="1">
    <citation type="submission" date="2021-12" db="EMBL/GenBank/DDBJ databases">
        <title>Discovery of the Pendulisporaceae a myxobacterial family with distinct sporulation behavior and unique specialized metabolism.</title>
        <authorList>
            <person name="Garcia R."/>
            <person name="Popoff A."/>
            <person name="Bader C.D."/>
            <person name="Loehr J."/>
            <person name="Walesch S."/>
            <person name="Walt C."/>
            <person name="Boldt J."/>
            <person name="Bunk B."/>
            <person name="Haeckl F.J.F.P.J."/>
            <person name="Gunesch A.P."/>
            <person name="Birkelbach J."/>
            <person name="Nuebel U."/>
            <person name="Pietschmann T."/>
            <person name="Bach T."/>
            <person name="Mueller R."/>
        </authorList>
    </citation>
    <scope>NUCLEOTIDE SEQUENCE</scope>
    <source>
        <strain evidence="2">MSr11367</strain>
    </source>
</reference>
<dbReference type="EMBL" id="CP089983">
    <property type="protein sequence ID" value="WXB07744.1"/>
    <property type="molecule type" value="Genomic_DNA"/>
</dbReference>
<dbReference type="RefSeq" id="WP_394837410.1">
    <property type="nucleotide sequence ID" value="NZ_CP089929.1"/>
</dbReference>
<dbReference type="SUPFAM" id="SSF56281">
    <property type="entry name" value="Metallo-hydrolase/oxidoreductase"/>
    <property type="match status" value="1"/>
</dbReference>
<protein>
    <submittedName>
        <fullName evidence="2">MBL fold metallo-hydrolase</fullName>
    </submittedName>
</protein>
<feature type="region of interest" description="Disordered" evidence="1">
    <location>
        <begin position="19"/>
        <end position="45"/>
    </location>
</feature>
<dbReference type="Proteomes" id="UP001374803">
    <property type="component" value="Chromosome"/>
</dbReference>
<proteinExistence type="predicted"/>
<evidence type="ECO:0000313" key="3">
    <source>
        <dbReference type="Proteomes" id="UP001374803"/>
    </source>
</evidence>
<dbReference type="InterPro" id="IPR036866">
    <property type="entry name" value="RibonucZ/Hydroxyglut_hydro"/>
</dbReference>
<dbReference type="InterPro" id="IPR050114">
    <property type="entry name" value="UPF0173_UPF0282_UlaG_hydrolase"/>
</dbReference>
<dbReference type="Gene3D" id="3.60.15.10">
    <property type="entry name" value="Ribonuclease Z/Hydroxyacylglutathione hydrolase-like"/>
    <property type="match status" value="1"/>
</dbReference>
<dbReference type="PANTHER" id="PTHR43546:SF3">
    <property type="entry name" value="UPF0173 METAL-DEPENDENT HYDROLASE MJ1163"/>
    <property type="match status" value="1"/>
</dbReference>